<dbReference type="EMBL" id="CP097160">
    <property type="protein sequence ID" value="UQN14433.1"/>
    <property type="molecule type" value="Genomic_DNA"/>
</dbReference>
<feature type="binding site" evidence="4">
    <location>
        <position position="282"/>
    </location>
    <ligand>
        <name>S-adenosyl-L-methionine</name>
        <dbReference type="ChEBI" id="CHEBI:59789"/>
    </ligand>
</feature>
<proteinExistence type="inferred from homology"/>
<organism evidence="6">
    <name type="scientific">Gulosibacter sediminis</name>
    <dbReference type="NCBI Taxonomy" id="1729695"/>
    <lineage>
        <taxon>Bacteria</taxon>
        <taxon>Bacillati</taxon>
        <taxon>Actinomycetota</taxon>
        <taxon>Actinomycetes</taxon>
        <taxon>Micrococcales</taxon>
        <taxon>Microbacteriaceae</taxon>
        <taxon>Gulosibacter</taxon>
    </lineage>
</organism>
<dbReference type="PROSITE" id="PS51687">
    <property type="entry name" value="SAM_MT_RNA_M5U"/>
    <property type="match status" value="1"/>
</dbReference>
<evidence type="ECO:0000313" key="6">
    <source>
        <dbReference type="EMBL" id="UQN14433.1"/>
    </source>
</evidence>
<feature type="binding site" evidence="4">
    <location>
        <position position="250"/>
    </location>
    <ligand>
        <name>S-adenosyl-L-methionine</name>
        <dbReference type="ChEBI" id="CHEBI:59789"/>
    </ligand>
</feature>
<reference evidence="6" key="1">
    <citation type="submission" date="2022-05" db="EMBL/GenBank/DDBJ databases">
        <title>Complete genome sequence of toluene-degrading Gulosibacter sediminis strain ACHW.36C.</title>
        <authorList>
            <person name="Wai A.C."/>
            <person name="Lai G.K."/>
            <person name="Griffin S.D."/>
            <person name="Leung F.C."/>
        </authorList>
    </citation>
    <scope>NUCLEOTIDE SEQUENCE [LARGE SCALE GENOMIC DNA]</scope>
    <source>
        <strain evidence="6">ACHW.36C</strain>
    </source>
</reference>
<dbReference type="PROSITE" id="PS50926">
    <property type="entry name" value="TRAM"/>
    <property type="match status" value="1"/>
</dbReference>
<dbReference type="InterPro" id="IPR002792">
    <property type="entry name" value="TRAM_dom"/>
</dbReference>
<dbReference type="PANTHER" id="PTHR11061">
    <property type="entry name" value="RNA M5U METHYLTRANSFERASE"/>
    <property type="match status" value="1"/>
</dbReference>
<evidence type="ECO:0000259" key="5">
    <source>
        <dbReference type="PROSITE" id="PS50926"/>
    </source>
</evidence>
<evidence type="ECO:0000256" key="3">
    <source>
        <dbReference type="ARBA" id="ARBA00022691"/>
    </source>
</evidence>
<dbReference type="Gene3D" id="2.40.50.140">
    <property type="entry name" value="Nucleic acid-binding proteins"/>
    <property type="match status" value="1"/>
</dbReference>
<keyword evidence="2 4" id="KW-0808">Transferase</keyword>
<dbReference type="Pfam" id="PF05958">
    <property type="entry name" value="tRNA_U5-meth_tr"/>
    <property type="match status" value="1"/>
</dbReference>
<dbReference type="SUPFAM" id="SSF50249">
    <property type="entry name" value="Nucleic acid-binding proteins"/>
    <property type="match status" value="1"/>
</dbReference>
<name>A0ABY4MVH7_9MICO</name>
<feature type="binding site" evidence="4">
    <location>
        <position position="307"/>
    </location>
    <ligand>
        <name>S-adenosyl-L-methionine</name>
        <dbReference type="ChEBI" id="CHEBI:59789"/>
    </ligand>
</feature>
<keyword evidence="1 4" id="KW-0489">Methyltransferase</keyword>
<feature type="domain" description="TRAM" evidence="5">
    <location>
        <begin position="8"/>
        <end position="67"/>
    </location>
</feature>
<evidence type="ECO:0000256" key="4">
    <source>
        <dbReference type="PROSITE-ProRule" id="PRU01024"/>
    </source>
</evidence>
<dbReference type="InterPro" id="IPR010280">
    <property type="entry name" value="U5_MeTrfase_fam"/>
</dbReference>
<feature type="binding site" evidence="4">
    <location>
        <position position="360"/>
    </location>
    <ligand>
        <name>S-adenosyl-L-methionine</name>
        <dbReference type="ChEBI" id="CHEBI:59789"/>
    </ligand>
</feature>
<sequence>MTETTASELVPGQIVELTVGDVAHGGIFVARHESGRVVFVSDALPGERVEVRVAEVKKRFARGETLRVLEASPERREHVWAAASLERAPEDRAGGAEFGHALPEFGRELKRRVLADAMARFGGVEAEGALLGDLEVAGLPGDDESRGTGWRTRLTLHVDADKRVGPYAARSHRIVDVDDLPLAFSDIEESALAEIRAGSRSPGHIDFVAPADHEVHLRRRPDAKPARAAGVVHERVHEFAFDVNEDGFWQIHRAAATTLFDAVGAALDREHFDAAAQHLDLYGGVGLLGAALAAAAGESGIRLESVEVAEEATVHAAANLARWEGTSAVTSPVDRYLRGLAKNADASQRASLAAGTVVLDPPRAGAKAPVIDALAALEPQQLIYVACDPVALGRDTGLLRERGYELTRLRAFDLFPNTHHVEAVATFIRASR</sequence>
<dbReference type="Pfam" id="PF01938">
    <property type="entry name" value="TRAM"/>
    <property type="match status" value="1"/>
</dbReference>
<keyword evidence="3 4" id="KW-0949">S-adenosyl-L-methionine</keyword>
<dbReference type="InterPro" id="IPR012340">
    <property type="entry name" value="NA-bd_OB-fold"/>
</dbReference>
<feature type="active site" description="Nucleophile" evidence="4">
    <location>
        <position position="387"/>
    </location>
</feature>
<evidence type="ECO:0000256" key="1">
    <source>
        <dbReference type="ARBA" id="ARBA00022603"/>
    </source>
</evidence>
<protein>
    <submittedName>
        <fullName evidence="6">TRAM domain-containing protein</fullName>
    </submittedName>
</protein>
<comment type="similarity">
    <text evidence="4">Belongs to the class I-like SAM-binding methyltransferase superfamily. RNA M5U methyltransferase family.</text>
</comment>
<dbReference type="PANTHER" id="PTHR11061:SF30">
    <property type="entry name" value="TRNA (URACIL(54)-C(5))-METHYLTRANSFERASE"/>
    <property type="match status" value="1"/>
</dbReference>
<evidence type="ECO:0000256" key="2">
    <source>
        <dbReference type="ARBA" id="ARBA00022679"/>
    </source>
</evidence>
<accession>A0ABY4MVH7</accession>
<dbReference type="Gene3D" id="3.40.50.150">
    <property type="entry name" value="Vaccinia Virus protein VP39"/>
    <property type="match status" value="1"/>
</dbReference>
<dbReference type="SUPFAM" id="SSF53335">
    <property type="entry name" value="S-adenosyl-L-methionine-dependent methyltransferases"/>
    <property type="match status" value="1"/>
</dbReference>
<gene>
    <name evidence="6" type="ORF">M3M28_10280</name>
</gene>
<dbReference type="InterPro" id="IPR029063">
    <property type="entry name" value="SAM-dependent_MTases_sf"/>
</dbReference>